<organism evidence="2">
    <name type="scientific">freshwater metagenome</name>
    <dbReference type="NCBI Taxonomy" id="449393"/>
    <lineage>
        <taxon>unclassified sequences</taxon>
        <taxon>metagenomes</taxon>
        <taxon>ecological metagenomes</taxon>
    </lineage>
</organism>
<proteinExistence type="predicted"/>
<protein>
    <submittedName>
        <fullName evidence="2">Unannotated protein</fullName>
    </submittedName>
</protein>
<dbReference type="EMBL" id="CAFBPU010000060">
    <property type="protein sequence ID" value="CAB5038995.1"/>
    <property type="molecule type" value="Genomic_DNA"/>
</dbReference>
<dbReference type="CDD" id="cd21650">
    <property type="entry name" value="CrtA-like"/>
    <property type="match status" value="1"/>
</dbReference>
<evidence type="ECO:0000313" key="1">
    <source>
        <dbReference type="EMBL" id="CAB4933266.1"/>
    </source>
</evidence>
<dbReference type="InterPro" id="IPR049574">
    <property type="entry name" value="CrtA-like"/>
</dbReference>
<reference evidence="2" key="1">
    <citation type="submission" date="2020-05" db="EMBL/GenBank/DDBJ databases">
        <authorList>
            <person name="Chiriac C."/>
            <person name="Salcher M."/>
            <person name="Ghai R."/>
            <person name="Kavagutti S V."/>
        </authorList>
    </citation>
    <scope>NUCLEOTIDE SEQUENCE</scope>
</reference>
<evidence type="ECO:0000313" key="2">
    <source>
        <dbReference type="EMBL" id="CAB5038995.1"/>
    </source>
</evidence>
<sequence length="245" mass="27075">MSDPAYSVTNRPGAAEPVPAVVSLHVYGVSGFGVARAVANMGLHRGRTRRIPGATFTKFLGTGAARTFTSRDADPGHWAVLTCWSGEDGPGRFEESQVHESWSRIADESARFLMRPLVSRGSWSGREPFGDPVPRRWDGPVAAVTRARIKTSQWRAFWSAVPPVSTDLREVEGLRFALGIGEAPVGLQGTVSIWDSHSQLTEFAHRRAPHVEVMRRTGERQWYAEELFARFALIDVSGTYEGREI</sequence>
<gene>
    <name evidence="1" type="ORF">UFOPK3752_00572</name>
    <name evidence="2" type="ORF">UFOPK4150_02106</name>
</gene>
<accession>A0A6J7SCJ8</accession>
<dbReference type="EMBL" id="CAFBND010000015">
    <property type="protein sequence ID" value="CAB4933266.1"/>
    <property type="molecule type" value="Genomic_DNA"/>
</dbReference>
<name>A0A6J7SCJ8_9ZZZZ</name>
<dbReference type="AlphaFoldDB" id="A0A6J7SCJ8"/>